<dbReference type="PROSITE" id="PS50887">
    <property type="entry name" value="GGDEF"/>
    <property type="match status" value="1"/>
</dbReference>
<dbReference type="InterPro" id="IPR050706">
    <property type="entry name" value="Cyclic-di-GMP_PDE-like"/>
</dbReference>
<keyword evidence="1" id="KW-1133">Transmembrane helix</keyword>
<dbReference type="AlphaFoldDB" id="A0A2Z2NY52"/>
<dbReference type="Pfam" id="PF00990">
    <property type="entry name" value="GGDEF"/>
    <property type="match status" value="1"/>
</dbReference>
<evidence type="ECO:0000259" key="2">
    <source>
        <dbReference type="PROSITE" id="PS50883"/>
    </source>
</evidence>
<dbReference type="Pfam" id="PF11127">
    <property type="entry name" value="YgaP-like_TM"/>
    <property type="match status" value="1"/>
</dbReference>
<dbReference type="CDD" id="cd01948">
    <property type="entry name" value="EAL"/>
    <property type="match status" value="1"/>
</dbReference>
<dbReference type="GO" id="GO:0071111">
    <property type="term" value="F:cyclic-guanylate-specific phosphodiesterase activity"/>
    <property type="evidence" value="ECO:0007669"/>
    <property type="project" value="UniProtKB-EC"/>
</dbReference>
<dbReference type="SUPFAM" id="SSF55073">
    <property type="entry name" value="Nucleotide cyclase"/>
    <property type="match status" value="1"/>
</dbReference>
<dbReference type="InterPro" id="IPR021309">
    <property type="entry name" value="YgaP-like_TM"/>
</dbReference>
<dbReference type="InterPro" id="IPR001633">
    <property type="entry name" value="EAL_dom"/>
</dbReference>
<accession>A0A2Z2NY52</accession>
<dbReference type="InterPro" id="IPR000160">
    <property type="entry name" value="GGDEF_dom"/>
</dbReference>
<dbReference type="Proteomes" id="UP000250079">
    <property type="component" value="Chromosome"/>
</dbReference>
<sequence>MVIYVTYFVNSTNLEFSSLPNLDLAFHEDSGLKSRLFPIPVLTKLNNMGLADRIVRSTLGIGLIYLVCFQPQVINDLMLNLLVGAFGVLNVISSVVRICPAYLLANFSTIPKTAVQACASASASASASSRASSLFTGSAKESDAQSRSTALLRRKLQFSVVIPMIILLVIFGTIVVNLNHQFWLSALTRKVEVAADVAVHVQLVTEEESPLGIANRENGYLARSVIQDALVDADVFFLHDSAGNSLRSVFEKGRENIAVVAAVAEIHAANGYAGESVRRDMKLIDGQSYVWSSTRVGGTDRWFTAVMKAPGHYTLSAYLLSPSFLVIILAVVWMAIWTSTYIVRKFVNKIEENSTILHYRSMHDSLTGLPNRQKLSQIILEKMAVLDTDRQRLYLLLVDLIGFRDINDTLGHDFGDQLLTRIGVYLGEIEADRVDVVRMGGDVFCLVCTEDLVKDDASRLSDAVRDKLQCSHELNGVPVAVQVRIGIASYPENSVQPEELIRFADIALAKAKSLRIRECYYRREQNTHSLRKLTLLARLKTAIEQDQLTLVYQPKVNIHNHSLVGVEALVRWNDAEYGPISPIEFVTWAEKSGLINRLTRWVLNTAEEQSRAWQVQGYMIPIAVNISPTNLSDPKLIPLIEQLVTEGSFGNSMLELEITENAMMENPEQALKSMEELCKMGLKFAIDDFGTGLSSFSYLLKMPISNLKIDRAFIMNNDENDKDAVILRSMIKLGQGLGCIVTAEGVEDQLCLERLKSLGCDCVQGFHVCRPIPADELLRWIDDSGWVAQDKAA</sequence>
<evidence type="ECO:0000313" key="4">
    <source>
        <dbReference type="EMBL" id="ASJ72687.1"/>
    </source>
</evidence>
<dbReference type="InterPro" id="IPR035919">
    <property type="entry name" value="EAL_sf"/>
</dbReference>
<dbReference type="SUPFAM" id="SSF141868">
    <property type="entry name" value="EAL domain-like"/>
    <property type="match status" value="1"/>
</dbReference>
<keyword evidence="1" id="KW-0472">Membrane</keyword>
<gene>
    <name evidence="4" type="primary">gmr_2</name>
    <name evidence="4" type="ORF">IMCC3135_12995</name>
</gene>
<dbReference type="PROSITE" id="PS50883">
    <property type="entry name" value="EAL"/>
    <property type="match status" value="1"/>
</dbReference>
<evidence type="ECO:0000313" key="5">
    <source>
        <dbReference type="Proteomes" id="UP000250079"/>
    </source>
</evidence>
<dbReference type="InterPro" id="IPR043128">
    <property type="entry name" value="Rev_trsase/Diguanyl_cyclase"/>
</dbReference>
<feature type="transmembrane region" description="Helical" evidence="1">
    <location>
        <begin position="315"/>
        <end position="336"/>
    </location>
</feature>
<dbReference type="Pfam" id="PF00563">
    <property type="entry name" value="EAL"/>
    <property type="match status" value="1"/>
</dbReference>
<dbReference type="KEGG" id="gai:IMCC3135_12995"/>
<keyword evidence="5" id="KW-1185">Reference proteome</keyword>
<protein>
    <submittedName>
        <fullName evidence="4">Cyclic di-GMP phosphodiesterase Gmr</fullName>
        <ecNumber evidence="4">3.1.4.52</ecNumber>
    </submittedName>
</protein>
<name>A0A2Z2NY52_9GAMM</name>
<dbReference type="CDD" id="cd01949">
    <property type="entry name" value="GGDEF"/>
    <property type="match status" value="1"/>
</dbReference>
<dbReference type="SMART" id="SM00052">
    <property type="entry name" value="EAL"/>
    <property type="match status" value="1"/>
</dbReference>
<organism evidence="4 5">
    <name type="scientific">Granulosicoccus antarcticus IMCC3135</name>
    <dbReference type="NCBI Taxonomy" id="1192854"/>
    <lineage>
        <taxon>Bacteria</taxon>
        <taxon>Pseudomonadati</taxon>
        <taxon>Pseudomonadota</taxon>
        <taxon>Gammaproteobacteria</taxon>
        <taxon>Chromatiales</taxon>
        <taxon>Granulosicoccaceae</taxon>
        <taxon>Granulosicoccus</taxon>
    </lineage>
</organism>
<keyword evidence="4" id="KW-0378">Hydrolase</keyword>
<feature type="domain" description="GGDEF" evidence="3">
    <location>
        <begin position="391"/>
        <end position="525"/>
    </location>
</feature>
<keyword evidence="1" id="KW-0812">Transmembrane</keyword>
<feature type="domain" description="EAL" evidence="2">
    <location>
        <begin position="532"/>
        <end position="785"/>
    </location>
</feature>
<dbReference type="NCBIfam" id="TIGR00254">
    <property type="entry name" value="GGDEF"/>
    <property type="match status" value="1"/>
</dbReference>
<evidence type="ECO:0000259" key="3">
    <source>
        <dbReference type="PROSITE" id="PS50887"/>
    </source>
</evidence>
<reference evidence="4 5" key="1">
    <citation type="submission" date="2016-12" db="EMBL/GenBank/DDBJ databases">
        <authorList>
            <person name="Song W.-J."/>
            <person name="Kurnit D.M."/>
        </authorList>
    </citation>
    <scope>NUCLEOTIDE SEQUENCE [LARGE SCALE GENOMIC DNA]</scope>
    <source>
        <strain evidence="4 5">IMCC3135</strain>
    </source>
</reference>
<dbReference type="Gene3D" id="3.20.20.450">
    <property type="entry name" value="EAL domain"/>
    <property type="match status" value="1"/>
</dbReference>
<evidence type="ECO:0000256" key="1">
    <source>
        <dbReference type="SAM" id="Phobius"/>
    </source>
</evidence>
<dbReference type="InterPro" id="IPR029787">
    <property type="entry name" value="Nucleotide_cyclase"/>
</dbReference>
<proteinExistence type="predicted"/>
<dbReference type="PANTHER" id="PTHR33121">
    <property type="entry name" value="CYCLIC DI-GMP PHOSPHODIESTERASE PDEF"/>
    <property type="match status" value="1"/>
</dbReference>
<dbReference type="Gene3D" id="3.30.70.270">
    <property type="match status" value="1"/>
</dbReference>
<feature type="transmembrane region" description="Helical" evidence="1">
    <location>
        <begin position="79"/>
        <end position="104"/>
    </location>
</feature>
<dbReference type="SMART" id="SM00267">
    <property type="entry name" value="GGDEF"/>
    <property type="match status" value="1"/>
</dbReference>
<feature type="transmembrane region" description="Helical" evidence="1">
    <location>
        <begin position="156"/>
        <end position="178"/>
    </location>
</feature>
<dbReference type="PANTHER" id="PTHR33121:SF19">
    <property type="entry name" value="CYCLIC DI-GMP PHOSPHODIESTERASE PA2567"/>
    <property type="match status" value="1"/>
</dbReference>
<dbReference type="EC" id="3.1.4.52" evidence="4"/>
<dbReference type="EMBL" id="CP018632">
    <property type="protein sequence ID" value="ASJ72687.1"/>
    <property type="molecule type" value="Genomic_DNA"/>
</dbReference>